<dbReference type="SUPFAM" id="SSF47203">
    <property type="entry name" value="Acyl-CoA dehydrogenase C-terminal domain-like"/>
    <property type="match status" value="1"/>
</dbReference>
<dbReference type="InterPro" id="IPR009100">
    <property type="entry name" value="AcylCoA_DH/oxidase_NM_dom_sf"/>
</dbReference>
<reference evidence="7 8" key="1">
    <citation type="journal article" date="2015" name="Stand. Genomic Sci.">
        <title>Genomic Encyclopedia of Bacterial and Archaeal Type Strains, Phase III: the genomes of soil and plant-associated and newly described type strains.</title>
        <authorList>
            <person name="Whitman W.B."/>
            <person name="Woyke T."/>
            <person name="Klenk H.P."/>
            <person name="Zhou Y."/>
            <person name="Lilburn T.G."/>
            <person name="Beck B.J."/>
            <person name="De Vos P."/>
            <person name="Vandamme P."/>
            <person name="Eisen J.A."/>
            <person name="Garrity G."/>
            <person name="Hugenholtz P."/>
            <person name="Kyrpides N.C."/>
        </authorList>
    </citation>
    <scope>NUCLEOTIDE SEQUENCE [LARGE SCALE GENOMIC DNA]</scope>
    <source>
        <strain evidence="7 8">CGMCC 1.7748</strain>
    </source>
</reference>
<dbReference type="EMBL" id="VLKK01000006">
    <property type="protein sequence ID" value="TWH93645.1"/>
    <property type="molecule type" value="Genomic_DNA"/>
</dbReference>
<evidence type="ECO:0000313" key="8">
    <source>
        <dbReference type="Proteomes" id="UP000316624"/>
    </source>
</evidence>
<accession>A0A562KEI2</accession>
<dbReference type="InterPro" id="IPR009075">
    <property type="entry name" value="AcylCo_DH/oxidase_C"/>
</dbReference>
<protein>
    <submittedName>
        <fullName evidence="7">Acyl-CoA dehydrogenase</fullName>
    </submittedName>
</protein>
<name>A0A562KEI2_SPHWJ</name>
<proteinExistence type="inferred from homology"/>
<dbReference type="Pfam" id="PF00441">
    <property type="entry name" value="Acyl-CoA_dh_1"/>
    <property type="match status" value="1"/>
</dbReference>
<dbReference type="Proteomes" id="UP000316624">
    <property type="component" value="Unassembled WGS sequence"/>
</dbReference>
<keyword evidence="8" id="KW-1185">Reference proteome</keyword>
<dbReference type="InterPro" id="IPR037069">
    <property type="entry name" value="AcylCoA_DH/ox_N_sf"/>
</dbReference>
<evidence type="ECO:0000313" key="7">
    <source>
        <dbReference type="EMBL" id="TWH93645.1"/>
    </source>
</evidence>
<evidence type="ECO:0000256" key="1">
    <source>
        <dbReference type="ARBA" id="ARBA00001974"/>
    </source>
</evidence>
<dbReference type="GO" id="GO:0003995">
    <property type="term" value="F:acyl-CoA dehydrogenase activity"/>
    <property type="evidence" value="ECO:0007669"/>
    <property type="project" value="TreeGrafter"/>
</dbReference>
<feature type="domain" description="Acyl-CoA dehydrogenase/oxidase C-terminal" evidence="6">
    <location>
        <begin position="172"/>
        <end position="287"/>
    </location>
</feature>
<evidence type="ECO:0000256" key="2">
    <source>
        <dbReference type="ARBA" id="ARBA00009347"/>
    </source>
</evidence>
<evidence type="ECO:0000259" key="6">
    <source>
        <dbReference type="Pfam" id="PF00441"/>
    </source>
</evidence>
<dbReference type="GO" id="GO:0050660">
    <property type="term" value="F:flavin adenine dinucleotide binding"/>
    <property type="evidence" value="ECO:0007669"/>
    <property type="project" value="InterPro"/>
</dbReference>
<comment type="cofactor">
    <cofactor evidence="1">
        <name>FAD</name>
        <dbReference type="ChEBI" id="CHEBI:57692"/>
    </cofactor>
</comment>
<comment type="caution">
    <text evidence="7">The sequence shown here is derived from an EMBL/GenBank/DDBJ whole genome shotgun (WGS) entry which is preliminary data.</text>
</comment>
<sequence>MNEQQTMLADMAGSLFSALSHGATVAADWGRIEEMGFAGLLLGEEEGGFGGGWADAGIVFRLAGYHALALPLVEAVVAARLAADAGFAGDGFGTLAEKTEGGIDDGGFTGFLKGVAWGREAGYVVAPSPSGGAMILSPRDAVIEKRQNAADEPRDILRFSGAPVVPVDADIFALGAAARSMQMAGALDAALELAVGYVNDRKQFGKPLGKLQAVQQALAVFACEAAAANSAAVGVAQALDRGDASFEVAAAKARANMAAGLGTSIGHQAHGAIGFTHEYGLHPLTRRLWSWRSEFGGEHHWTMLLGTRIAAAGADNFWAEMVRRSDPVA</sequence>
<dbReference type="SUPFAM" id="SSF56645">
    <property type="entry name" value="Acyl-CoA dehydrogenase NM domain-like"/>
    <property type="match status" value="1"/>
</dbReference>
<keyword evidence="4" id="KW-0274">FAD</keyword>
<gene>
    <name evidence="7" type="ORF">IQ35_01854</name>
</gene>
<dbReference type="RefSeq" id="WP_145072875.1">
    <property type="nucleotide sequence ID" value="NZ_JACIIY010000004.1"/>
</dbReference>
<keyword evidence="3" id="KW-0285">Flavoprotein</keyword>
<dbReference type="PANTHER" id="PTHR43884">
    <property type="entry name" value="ACYL-COA DEHYDROGENASE"/>
    <property type="match status" value="1"/>
</dbReference>
<evidence type="ECO:0000256" key="3">
    <source>
        <dbReference type="ARBA" id="ARBA00022630"/>
    </source>
</evidence>
<dbReference type="AlphaFoldDB" id="A0A562KEI2"/>
<comment type="similarity">
    <text evidence="2">Belongs to the acyl-CoA dehydrogenase family.</text>
</comment>
<dbReference type="InterPro" id="IPR036250">
    <property type="entry name" value="AcylCo_DH-like_C"/>
</dbReference>
<dbReference type="Gene3D" id="1.10.540.10">
    <property type="entry name" value="Acyl-CoA dehydrogenase/oxidase, N-terminal domain"/>
    <property type="match status" value="1"/>
</dbReference>
<evidence type="ECO:0000256" key="5">
    <source>
        <dbReference type="ARBA" id="ARBA00023002"/>
    </source>
</evidence>
<organism evidence="7 8">
    <name type="scientific">Sphingobium wenxiniae (strain DSM 21828 / CGMCC 1.7748 / JZ-1)</name>
    <dbReference type="NCBI Taxonomy" id="595605"/>
    <lineage>
        <taxon>Bacteria</taxon>
        <taxon>Pseudomonadati</taxon>
        <taxon>Pseudomonadota</taxon>
        <taxon>Alphaproteobacteria</taxon>
        <taxon>Sphingomonadales</taxon>
        <taxon>Sphingomonadaceae</taxon>
        <taxon>Sphingobium</taxon>
    </lineage>
</organism>
<dbReference type="Gene3D" id="1.20.140.10">
    <property type="entry name" value="Butyryl-CoA Dehydrogenase, subunit A, domain 3"/>
    <property type="match status" value="1"/>
</dbReference>
<keyword evidence="5" id="KW-0560">Oxidoreductase</keyword>
<dbReference type="PANTHER" id="PTHR43884:SF20">
    <property type="entry name" value="ACYL-COA DEHYDROGENASE FADE28"/>
    <property type="match status" value="1"/>
</dbReference>
<evidence type="ECO:0000256" key="4">
    <source>
        <dbReference type="ARBA" id="ARBA00022827"/>
    </source>
</evidence>